<comment type="caution">
    <text evidence="1">The sequence shown here is derived from an EMBL/GenBank/DDBJ whole genome shotgun (WGS) entry which is preliminary data.</text>
</comment>
<evidence type="ECO:0000313" key="1">
    <source>
        <dbReference type="EMBL" id="MPM00596.1"/>
    </source>
</evidence>
<accession>A0A644W9X6</accession>
<reference evidence="1" key="1">
    <citation type="submission" date="2019-08" db="EMBL/GenBank/DDBJ databases">
        <authorList>
            <person name="Kucharzyk K."/>
            <person name="Murdoch R.W."/>
            <person name="Higgins S."/>
            <person name="Loffler F."/>
        </authorList>
    </citation>
    <scope>NUCLEOTIDE SEQUENCE</scope>
</reference>
<organism evidence="1">
    <name type="scientific">bioreactor metagenome</name>
    <dbReference type="NCBI Taxonomy" id="1076179"/>
    <lineage>
        <taxon>unclassified sequences</taxon>
        <taxon>metagenomes</taxon>
        <taxon>ecological metagenomes</taxon>
    </lineage>
</organism>
<dbReference type="EMBL" id="VSSQ01000739">
    <property type="protein sequence ID" value="MPM00596.1"/>
    <property type="molecule type" value="Genomic_DNA"/>
</dbReference>
<protein>
    <submittedName>
        <fullName evidence="1">Uncharacterized protein</fullName>
    </submittedName>
</protein>
<sequence length="178" mass="20503">MISEYGRKDCKHEWRYCPDWYVEECIPTVCIRCGALGCVCDADDSLGGYENRLPREVFFGEQQKKDANINGQWINPYVKGDGSFDLSKYYIIENITDLDGNTRTDGRYPQRIGRRFKFCMEPQIGSCMYLEYCPRNGERYMGVLRTSVVQGSQLTITGGEVITTLNSIYYLEPEMSVE</sequence>
<name>A0A644W9X6_9ZZZZ</name>
<dbReference type="AlphaFoldDB" id="A0A644W9X6"/>
<gene>
    <name evidence="1" type="ORF">SDC9_46823</name>
</gene>
<proteinExistence type="predicted"/>